<evidence type="ECO:0000313" key="2">
    <source>
        <dbReference type="Proteomes" id="UP001186974"/>
    </source>
</evidence>
<reference evidence="1" key="1">
    <citation type="submission" date="2024-09" db="EMBL/GenBank/DDBJ databases">
        <title>Black Yeasts Isolated from many extreme environments.</title>
        <authorList>
            <person name="Coleine C."/>
            <person name="Stajich J.E."/>
            <person name="Selbmann L."/>
        </authorList>
    </citation>
    <scope>NUCLEOTIDE SEQUENCE</scope>
    <source>
        <strain evidence="1">CCFEE 5737</strain>
    </source>
</reference>
<comment type="caution">
    <text evidence="1">The sequence shown here is derived from an EMBL/GenBank/DDBJ whole genome shotgun (WGS) entry which is preliminary data.</text>
</comment>
<dbReference type="EMBL" id="JAWDJW010007234">
    <property type="protein sequence ID" value="KAK3062555.1"/>
    <property type="molecule type" value="Genomic_DNA"/>
</dbReference>
<organism evidence="1 2">
    <name type="scientific">Coniosporium uncinatum</name>
    <dbReference type="NCBI Taxonomy" id="93489"/>
    <lineage>
        <taxon>Eukaryota</taxon>
        <taxon>Fungi</taxon>
        <taxon>Dikarya</taxon>
        <taxon>Ascomycota</taxon>
        <taxon>Pezizomycotina</taxon>
        <taxon>Dothideomycetes</taxon>
        <taxon>Dothideomycetes incertae sedis</taxon>
        <taxon>Coniosporium</taxon>
    </lineage>
</organism>
<keyword evidence="2" id="KW-1185">Reference proteome</keyword>
<proteinExistence type="predicted"/>
<name>A0ACC3D6M1_9PEZI</name>
<protein>
    <submittedName>
        <fullName evidence="1">Uncharacterized protein</fullName>
    </submittedName>
</protein>
<accession>A0ACC3D6M1</accession>
<sequence length="645" mass="71908">MPSYTLAVGKAPFHAPKREDIYKKLQNRDYKWPDVSKCQNDVSNDLKDLVGSLLVHEDDRPSPDQIVSHAFFKTAFVPDQLDSATTKEAPRWSNVRPPTAEVLRQGFSDSWFTLCRESGVGEYAPGRMFQLPGGKRIRSVVRDCEKELAAGRHPTVPIPQDTVYLPFPERAPFMNPGPSTIVEIKEESDKSGESKCLNETSGNGKARAPPRRLADKARTTKRLKENTEPIEEVQERSPQKTEVRKLSRKASQQAMEVSAPERPRSRALPETRAMSRPISRTTSDSTTATTKRSRQVAEDVEVARPTEYSTTSGAAVIGYSRRITEAKGTPVPLTDPATVLARVSRLRDNLAEALASKDRPVSRRTPRSQQLPFVSKWVDYSRKHGLGYVLNDGSIGCLVNATSRHPVTFLTVQDGYYHLQNVGQDPKSIAETPMKYYADFGPSGIRSTTVDKERRRTTGVLWAKFGKYMCQQLGQAEARLSSDSKSETPSTFVRFYQRIGTVGIWGFSDGCFQFNFPDHTKLVLSNDGKICNFTCLSIEAAAHLRKYDDLPFKYIRQRNVVSSPIQALLAEASEASEAALVANANLIRAKLAFVISILTEWETCGGLGCLPEDAERLEWQGPQLDEGKKQEWVTVGRFGGDSPRE</sequence>
<gene>
    <name evidence="1" type="ORF">LTS18_003827</name>
</gene>
<evidence type="ECO:0000313" key="1">
    <source>
        <dbReference type="EMBL" id="KAK3062555.1"/>
    </source>
</evidence>
<dbReference type="Proteomes" id="UP001186974">
    <property type="component" value="Unassembled WGS sequence"/>
</dbReference>